<dbReference type="GO" id="GO:1903259">
    <property type="term" value="P:exon-exon junction complex disassembly"/>
    <property type="evidence" value="ECO:0007669"/>
    <property type="project" value="InterPro"/>
</dbReference>
<gene>
    <name evidence="6" type="ORF">HUG17_10038</name>
</gene>
<feature type="compositionally biased region" description="Low complexity" evidence="4">
    <location>
        <begin position="181"/>
        <end position="190"/>
    </location>
</feature>
<feature type="region of interest" description="Disordered" evidence="4">
    <location>
        <begin position="1"/>
        <end position="70"/>
    </location>
</feature>
<accession>A0A9D4P4D6</accession>
<feature type="compositionally biased region" description="Polar residues" evidence="4">
    <location>
        <begin position="1"/>
        <end position="21"/>
    </location>
</feature>
<feature type="domain" description="WIBG Mago-binding" evidence="5">
    <location>
        <begin position="11"/>
        <end position="37"/>
    </location>
</feature>
<evidence type="ECO:0000259" key="5">
    <source>
        <dbReference type="SMART" id="SM01273"/>
    </source>
</evidence>
<dbReference type="Proteomes" id="UP000828236">
    <property type="component" value="Unassembled WGS sequence"/>
</dbReference>
<dbReference type="SMART" id="SM01273">
    <property type="entry name" value="Mago-bind"/>
    <property type="match status" value="1"/>
</dbReference>
<proteinExistence type="inferred from homology"/>
<protein>
    <recommendedName>
        <fullName evidence="2">Partner of Y14 and mago</fullName>
    </recommendedName>
</protein>
<dbReference type="GO" id="GO:0003723">
    <property type="term" value="F:RNA binding"/>
    <property type="evidence" value="ECO:0007669"/>
    <property type="project" value="TreeGrafter"/>
</dbReference>
<dbReference type="EMBL" id="SDOV01000003">
    <property type="protein sequence ID" value="KAH7643347.1"/>
    <property type="molecule type" value="Genomic_DNA"/>
</dbReference>
<reference evidence="6" key="1">
    <citation type="submission" date="2020-06" db="EMBL/GenBank/DDBJ databases">
        <authorList>
            <person name="Ji K."/>
            <person name="Li J."/>
        </authorList>
    </citation>
    <scope>NUCLEOTIDE SEQUENCE</scope>
    <source>
        <strain evidence="6">JKM2019</strain>
        <tissue evidence="6">Whole body</tissue>
    </source>
</reference>
<sequence length="259" mass="29624">MSTTYVTDESGTKFIASSQRPDGSWRKARRVKDGYVPQEEVPIYMAKGKREQQQQQHEQKRPSKPLSADAQPFYHLPRIEMEMRTVTLEPEVLTPLNKTSGSSSSSSKISSKSSSSTLMQQFNNFDFDQQLDQNIYNTSLSTNTSTTLSNEWKVVKSKNSLQQQSSKNDNIVDGISSQIAQQQQQQQQQQKPMAVNECGQPLATDPVKRLRNLKKKLKEIETLKQKNLAELEKEQLQKIQRYDEIVGQIEQVTKLLEEL</sequence>
<evidence type="ECO:0000313" key="6">
    <source>
        <dbReference type="EMBL" id="KAH7643347.1"/>
    </source>
</evidence>
<dbReference type="InterPro" id="IPR039333">
    <property type="entry name" value="PYM1"/>
</dbReference>
<feature type="compositionally biased region" description="Basic and acidic residues" evidence="4">
    <location>
        <begin position="48"/>
        <end position="61"/>
    </location>
</feature>
<dbReference type="Pfam" id="PF09282">
    <property type="entry name" value="Mago-bind"/>
    <property type="match status" value="1"/>
</dbReference>
<reference evidence="6" key="2">
    <citation type="journal article" date="2021" name="World Allergy Organ. J.">
        <title>Chromosome-level assembly of Dermatophagoides farinae genome and transcriptome reveals two novel allergens Der f 37 and Der f 39.</title>
        <authorList>
            <person name="Chen J."/>
            <person name="Cai Z."/>
            <person name="Fan D."/>
            <person name="Hu J."/>
            <person name="Hou Y."/>
            <person name="He Y."/>
            <person name="Zhang Z."/>
            <person name="Zhao Z."/>
            <person name="Gao P."/>
            <person name="Hu W."/>
            <person name="Sun J."/>
            <person name="Li J."/>
            <person name="Ji K."/>
        </authorList>
    </citation>
    <scope>NUCLEOTIDE SEQUENCE</scope>
    <source>
        <strain evidence="6">JKM2019</strain>
    </source>
</reference>
<dbReference type="AlphaFoldDB" id="A0A9D4P4D6"/>
<evidence type="ECO:0000256" key="4">
    <source>
        <dbReference type="SAM" id="MobiDB-lite"/>
    </source>
</evidence>
<dbReference type="InterPro" id="IPR036348">
    <property type="entry name" value="WIBG_N_sf"/>
</dbReference>
<name>A0A9D4P4D6_DERFA</name>
<dbReference type="PANTHER" id="PTHR22959:SF0">
    <property type="entry name" value="PARTNER OF Y14 AND MAGO"/>
    <property type="match status" value="1"/>
</dbReference>
<dbReference type="SUPFAM" id="SSF101931">
    <property type="entry name" value="Pym (Within the bgcn gene intron protein, WIBG), N-terminal domain"/>
    <property type="match status" value="1"/>
</dbReference>
<dbReference type="InterPro" id="IPR015362">
    <property type="entry name" value="WIBG_mago-bd"/>
</dbReference>
<organism evidence="6">
    <name type="scientific">Dermatophagoides farinae</name>
    <name type="common">American house dust mite</name>
    <dbReference type="NCBI Taxonomy" id="6954"/>
    <lineage>
        <taxon>Eukaryota</taxon>
        <taxon>Metazoa</taxon>
        <taxon>Ecdysozoa</taxon>
        <taxon>Arthropoda</taxon>
        <taxon>Chelicerata</taxon>
        <taxon>Arachnida</taxon>
        <taxon>Acari</taxon>
        <taxon>Acariformes</taxon>
        <taxon>Sarcoptiformes</taxon>
        <taxon>Astigmata</taxon>
        <taxon>Psoroptidia</taxon>
        <taxon>Analgoidea</taxon>
        <taxon>Pyroglyphidae</taxon>
        <taxon>Dermatophagoidinae</taxon>
        <taxon>Dermatophagoides</taxon>
    </lineage>
</organism>
<evidence type="ECO:0000256" key="2">
    <source>
        <dbReference type="ARBA" id="ARBA00018898"/>
    </source>
</evidence>
<dbReference type="GO" id="GO:0005737">
    <property type="term" value="C:cytoplasm"/>
    <property type="evidence" value="ECO:0007669"/>
    <property type="project" value="TreeGrafter"/>
</dbReference>
<comment type="similarity">
    <text evidence="1">Belongs to the pym family.</text>
</comment>
<feature type="coiled-coil region" evidence="3">
    <location>
        <begin position="210"/>
        <end position="237"/>
    </location>
</feature>
<dbReference type="GO" id="GO:0035145">
    <property type="term" value="C:exon-exon junction complex"/>
    <property type="evidence" value="ECO:0007669"/>
    <property type="project" value="TreeGrafter"/>
</dbReference>
<comment type="caution">
    <text evidence="6">The sequence shown here is derived from an EMBL/GenBank/DDBJ whole genome shotgun (WGS) entry which is preliminary data.</text>
</comment>
<feature type="region of interest" description="Disordered" evidence="4">
    <location>
        <begin position="180"/>
        <end position="203"/>
    </location>
</feature>
<dbReference type="OrthoDB" id="21625at2759"/>
<dbReference type="PANTHER" id="PTHR22959">
    <property type="entry name" value="PYM PROTEIN"/>
    <property type="match status" value="1"/>
</dbReference>
<keyword evidence="3" id="KW-0175">Coiled coil</keyword>
<evidence type="ECO:0000256" key="3">
    <source>
        <dbReference type="SAM" id="Coils"/>
    </source>
</evidence>
<evidence type="ECO:0000256" key="1">
    <source>
        <dbReference type="ARBA" id="ARBA00009394"/>
    </source>
</evidence>